<gene>
    <name evidence="9" type="ORF">BO87DRAFT_434937</name>
</gene>
<evidence type="ECO:0000256" key="2">
    <source>
        <dbReference type="ARBA" id="ARBA00022487"/>
    </source>
</evidence>
<dbReference type="GO" id="GO:0030600">
    <property type="term" value="F:feruloyl esterase activity"/>
    <property type="evidence" value="ECO:0007669"/>
    <property type="project" value="UniProtKB-ARBA"/>
</dbReference>
<accession>A0A318YLA4</accession>
<keyword evidence="10" id="KW-1185">Reference proteome</keyword>
<dbReference type="PANTHER" id="PTHR33938">
    <property type="entry name" value="FERULOYL ESTERASE B-RELATED"/>
    <property type="match status" value="1"/>
</dbReference>
<sequence>MRYQIPLAAFPFVGFTAATAISSTNCSASAFQKIINANGTEARVQWATYVPEGGSLNPMNYTSASEYPTGLPESCAVQVNVASEGNSSYLVGVIFPYNWNGRMLSAAAGGGINWVDMGTGTHYGFAAVSSNLGHEGIDTAGTWALGRPEAVIDWGYRAWHGATTLAKLLISGRYGSGPAYSYFYGCSTGGRQSMKNMQVYPDDYDGIIAGAPAWWTTHQQLYNLKQTTYQAPANSSHTIPEEMFSVLAAEVLRQCDPQDGLVDNIISNPEGCVFNPSTLACNSTSAPNTCLTTNQLNTLYKIYNDWVDTNQTFVYSHLFYGSESSWLEGNIGLGEESTISQQYWFLRDLMGLGDSFVWQDLDFSTVVLADHLNPGNATAGQYDISEFEKRGGKFIHYHGLSDSYVSPGASTFYYDQAKSAVQANGVDDVDDFYRLFLIPGMEHCYNTPTDMNAPWYIAGADQASTINTSTWSVPGYRDAKHDVVLAMMAWVENGTAPDSIVATVWKNTTNAQEVLRQRPVCHYPYQAKYTGKGDPDEAENWESLLRCKSRWTATCDLLQVCTIIVSGISISKGILTPVSYEPLITPKTMQSS</sequence>
<dbReference type="EC" id="3.1.1.-" evidence="8"/>
<evidence type="ECO:0000256" key="1">
    <source>
        <dbReference type="ARBA" id="ARBA00006249"/>
    </source>
</evidence>
<evidence type="ECO:0000256" key="6">
    <source>
        <dbReference type="ARBA" id="ARBA00022837"/>
    </source>
</evidence>
<dbReference type="GO" id="GO:0046872">
    <property type="term" value="F:metal ion binding"/>
    <property type="evidence" value="ECO:0007669"/>
    <property type="project" value="UniProtKB-KW"/>
</dbReference>
<keyword evidence="3" id="KW-0479">Metal-binding</keyword>
<dbReference type="AlphaFoldDB" id="A0A318YLA4"/>
<evidence type="ECO:0000256" key="7">
    <source>
        <dbReference type="ARBA" id="ARBA00023157"/>
    </source>
</evidence>
<evidence type="ECO:0000256" key="4">
    <source>
        <dbReference type="ARBA" id="ARBA00022729"/>
    </source>
</evidence>
<proteinExistence type="inferred from homology"/>
<keyword evidence="5 8" id="KW-0378">Hydrolase</keyword>
<dbReference type="EMBL" id="KZ821457">
    <property type="protein sequence ID" value="PYH35199.1"/>
    <property type="molecule type" value="Genomic_DNA"/>
</dbReference>
<feature type="signal peptide" evidence="8">
    <location>
        <begin position="1"/>
        <end position="20"/>
    </location>
</feature>
<dbReference type="RefSeq" id="XP_025480677.1">
    <property type="nucleotide sequence ID" value="XM_025627737.1"/>
</dbReference>
<organism evidence="9 10">
    <name type="scientific">Aspergillus neoniger (strain CBS 115656)</name>
    <dbReference type="NCBI Taxonomy" id="1448310"/>
    <lineage>
        <taxon>Eukaryota</taxon>
        <taxon>Fungi</taxon>
        <taxon>Dikarya</taxon>
        <taxon>Ascomycota</taxon>
        <taxon>Pezizomycotina</taxon>
        <taxon>Eurotiomycetes</taxon>
        <taxon>Eurotiomycetidae</taxon>
        <taxon>Eurotiales</taxon>
        <taxon>Aspergillaceae</taxon>
        <taxon>Aspergillus</taxon>
        <taxon>Aspergillus subgen. Circumdati</taxon>
    </lineage>
</organism>
<dbReference type="GeneID" id="37130193"/>
<feature type="chain" id="PRO_5016194768" description="Carboxylic ester hydrolase" evidence="8">
    <location>
        <begin position="21"/>
        <end position="592"/>
    </location>
</feature>
<evidence type="ECO:0000256" key="5">
    <source>
        <dbReference type="ARBA" id="ARBA00022801"/>
    </source>
</evidence>
<dbReference type="InterPro" id="IPR011118">
    <property type="entry name" value="Tannase/feruloyl_esterase"/>
</dbReference>
<protein>
    <recommendedName>
        <fullName evidence="8">Carboxylic ester hydrolase</fullName>
        <ecNumber evidence="8">3.1.1.-</ecNumber>
    </recommendedName>
</protein>
<keyword evidence="6" id="KW-0106">Calcium</keyword>
<dbReference type="Gene3D" id="3.40.50.1820">
    <property type="entry name" value="alpha/beta hydrolase"/>
    <property type="match status" value="1"/>
</dbReference>
<evidence type="ECO:0000313" key="10">
    <source>
        <dbReference type="Proteomes" id="UP000247647"/>
    </source>
</evidence>
<keyword evidence="2" id="KW-0719">Serine esterase</keyword>
<evidence type="ECO:0000256" key="3">
    <source>
        <dbReference type="ARBA" id="ARBA00022723"/>
    </source>
</evidence>
<evidence type="ECO:0000313" key="9">
    <source>
        <dbReference type="EMBL" id="PYH35199.1"/>
    </source>
</evidence>
<keyword evidence="7" id="KW-1015">Disulfide bond</keyword>
<dbReference type="InterPro" id="IPR029058">
    <property type="entry name" value="AB_hydrolase_fold"/>
</dbReference>
<dbReference type="Proteomes" id="UP000247647">
    <property type="component" value="Unassembled WGS sequence"/>
</dbReference>
<dbReference type="PANTHER" id="PTHR33938:SF2">
    <property type="entry name" value="CARBOXYLIC ESTER HYDROLASE"/>
    <property type="match status" value="1"/>
</dbReference>
<keyword evidence="4 8" id="KW-0732">Signal</keyword>
<name>A0A318YLA4_ASPNB</name>
<dbReference type="OrthoDB" id="3039123at2759"/>
<evidence type="ECO:0000256" key="8">
    <source>
        <dbReference type="RuleBase" id="RU361238"/>
    </source>
</evidence>
<reference evidence="9" key="1">
    <citation type="submission" date="2016-12" db="EMBL/GenBank/DDBJ databases">
        <title>The genomes of Aspergillus section Nigri reveals drivers in fungal speciation.</title>
        <authorList>
            <consortium name="DOE Joint Genome Institute"/>
            <person name="Vesth T.C."/>
            <person name="Nybo J."/>
            <person name="Theobald S."/>
            <person name="Brandl J."/>
            <person name="Frisvad J.C."/>
            <person name="Nielsen K.F."/>
            <person name="Lyhne E.K."/>
            <person name="Kogle M.E."/>
            <person name="Kuo A."/>
            <person name="Riley R."/>
            <person name="Clum A."/>
            <person name="Nolan M."/>
            <person name="Lipzen A."/>
            <person name="Salamov A."/>
            <person name="Henrissat B."/>
            <person name="Wiebenga A."/>
            <person name="De Vries R.P."/>
            <person name="Grigoriev I.V."/>
            <person name="Mortensen U.H."/>
            <person name="Andersen M.R."/>
            <person name="Baker S.E."/>
        </authorList>
    </citation>
    <scope>NUCLEOTIDE SEQUENCE [LARGE SCALE GENOMIC DNA]</scope>
    <source>
        <strain evidence="9">CBS 115656</strain>
    </source>
</reference>
<dbReference type="SUPFAM" id="SSF53474">
    <property type="entry name" value="alpha/beta-Hydrolases"/>
    <property type="match status" value="1"/>
</dbReference>
<comment type="similarity">
    <text evidence="1 8">Belongs to the tannase family.</text>
</comment>
<dbReference type="Pfam" id="PF07519">
    <property type="entry name" value="Tannase"/>
    <property type="match status" value="2"/>
</dbReference>